<dbReference type="EMBL" id="CAJOBP010092410">
    <property type="protein sequence ID" value="CAF4951662.1"/>
    <property type="molecule type" value="Genomic_DNA"/>
</dbReference>
<dbReference type="EMBL" id="CAJOBP010075952">
    <property type="protein sequence ID" value="CAF4898554.1"/>
    <property type="molecule type" value="Genomic_DNA"/>
</dbReference>
<feature type="non-terminal residue" evidence="2">
    <location>
        <position position="1"/>
    </location>
</feature>
<organism evidence="2 3">
    <name type="scientific">Rotaria socialis</name>
    <dbReference type="NCBI Taxonomy" id="392032"/>
    <lineage>
        <taxon>Eukaryota</taxon>
        <taxon>Metazoa</taxon>
        <taxon>Spiralia</taxon>
        <taxon>Gnathifera</taxon>
        <taxon>Rotifera</taxon>
        <taxon>Eurotatoria</taxon>
        <taxon>Bdelloidea</taxon>
        <taxon>Philodinida</taxon>
        <taxon>Philodinidae</taxon>
        <taxon>Rotaria</taxon>
    </lineage>
</organism>
<evidence type="ECO:0000313" key="1">
    <source>
        <dbReference type="EMBL" id="CAF4898554.1"/>
    </source>
</evidence>
<feature type="non-terminal residue" evidence="2">
    <location>
        <position position="61"/>
    </location>
</feature>
<proteinExistence type="predicted"/>
<dbReference type="Proteomes" id="UP000663873">
    <property type="component" value="Unassembled WGS sequence"/>
</dbReference>
<evidence type="ECO:0000313" key="3">
    <source>
        <dbReference type="Proteomes" id="UP000663873"/>
    </source>
</evidence>
<evidence type="ECO:0000313" key="2">
    <source>
        <dbReference type="EMBL" id="CAF4951662.1"/>
    </source>
</evidence>
<comment type="caution">
    <text evidence="2">The sequence shown here is derived from an EMBL/GenBank/DDBJ whole genome shotgun (WGS) entry which is preliminary data.</text>
</comment>
<keyword evidence="3" id="KW-1185">Reference proteome</keyword>
<dbReference type="AlphaFoldDB" id="A0A821XZX0"/>
<reference evidence="2" key="1">
    <citation type="submission" date="2021-02" db="EMBL/GenBank/DDBJ databases">
        <authorList>
            <person name="Nowell W R."/>
        </authorList>
    </citation>
    <scope>NUCLEOTIDE SEQUENCE</scope>
</reference>
<gene>
    <name evidence="1" type="ORF">UJA718_LOCUS45408</name>
    <name evidence="2" type="ORF">UJA718_LOCUS47780</name>
</gene>
<accession>A0A821XZX0</accession>
<sequence length="61" mass="6419">AAIAKEVYLSCKAESSTPVIRKASGLSSLMQSNQESISCIHLTFIIAGFSGSDSDDEETHG</sequence>
<protein>
    <submittedName>
        <fullName evidence="2">Uncharacterized protein</fullName>
    </submittedName>
</protein>
<name>A0A821XZX0_9BILA</name>